<comment type="caution">
    <text evidence="2">The sequence shown here is derived from an EMBL/GenBank/DDBJ whole genome shotgun (WGS) entry which is preliminary data.</text>
</comment>
<accession>A0AAV9XZV7</accession>
<dbReference type="SUPFAM" id="SSF48371">
    <property type="entry name" value="ARM repeat"/>
    <property type="match status" value="2"/>
</dbReference>
<evidence type="ECO:0000256" key="1">
    <source>
        <dbReference type="SAM" id="MobiDB-lite"/>
    </source>
</evidence>
<dbReference type="GO" id="GO:0000796">
    <property type="term" value="C:condensin complex"/>
    <property type="evidence" value="ECO:0007669"/>
    <property type="project" value="TreeGrafter"/>
</dbReference>
<feature type="region of interest" description="Disordered" evidence="1">
    <location>
        <begin position="208"/>
        <end position="243"/>
    </location>
</feature>
<keyword evidence="3" id="KW-1185">Reference proteome</keyword>
<dbReference type="InterPro" id="IPR026971">
    <property type="entry name" value="CND1/NCAPD3"/>
</dbReference>
<proteinExistence type="predicted"/>
<gene>
    <name evidence="2" type="ORF">RS030_182737</name>
</gene>
<dbReference type="EMBL" id="JAWDEY010000009">
    <property type="protein sequence ID" value="KAK6590132.1"/>
    <property type="molecule type" value="Genomic_DNA"/>
</dbReference>
<dbReference type="GO" id="GO:0042393">
    <property type="term" value="F:histone binding"/>
    <property type="evidence" value="ECO:0007669"/>
    <property type="project" value="TreeGrafter"/>
</dbReference>
<dbReference type="PANTHER" id="PTHR14222">
    <property type="entry name" value="CONDENSIN"/>
    <property type="match status" value="1"/>
</dbReference>
<evidence type="ECO:0000313" key="2">
    <source>
        <dbReference type="EMBL" id="KAK6590132.1"/>
    </source>
</evidence>
<evidence type="ECO:0008006" key="4">
    <source>
        <dbReference type="Google" id="ProtNLM"/>
    </source>
</evidence>
<dbReference type="GO" id="GO:0007076">
    <property type="term" value="P:mitotic chromosome condensation"/>
    <property type="evidence" value="ECO:0007669"/>
    <property type="project" value="InterPro"/>
</dbReference>
<feature type="compositionally biased region" description="Low complexity" evidence="1">
    <location>
        <begin position="208"/>
        <end position="218"/>
    </location>
</feature>
<dbReference type="GO" id="GO:0010032">
    <property type="term" value="P:meiotic chromosome condensation"/>
    <property type="evidence" value="ECO:0007669"/>
    <property type="project" value="TreeGrafter"/>
</dbReference>
<feature type="compositionally biased region" description="Acidic residues" evidence="1">
    <location>
        <begin position="231"/>
        <end position="240"/>
    </location>
</feature>
<protein>
    <recommendedName>
        <fullName evidence="4">Condensin complex subunit 1 C-terminal domain-containing protein</fullName>
    </recommendedName>
</protein>
<dbReference type="PANTHER" id="PTHR14222:SF1">
    <property type="entry name" value="CONDENSIN-2 COMPLEX SUBUNIT D3"/>
    <property type="match status" value="1"/>
</dbReference>
<sequence length="1772" mass="206138">MSKRHKKKIEVMDVSEKNGLINNSSNLSSAKRKYLNISSSSRRFIGSARRSSTSKLTVSLSDFVIDNEEFNCWEYYKSIERSEIDIDECMFTDHSNIENYTKLFNLFYSSIVLGTGNYIDDMVLIWNNFITGSGYCTETNKNETEKVLKIFFGKLFINISLGDIKGYYSAMIYLLISSLPCKPQITTMLRPYIIRKVMGMINESGLKNSDNHSNINSKKISKKKRKKDDSESNDDSDDYESNNKENVFSGLEQIKKNEDIVDLQLKLINCLVLFCRNMDISNNTAKISLEGFNEFFEGLTELLIYNNEYQLKNWSEINNFKTIISRLVDYSSNGNLQLIHSFVENKNFSISRMIVIGILLLFINIGENRYIRHISDYNNIKSKRFRVIKLESVNVEIVLYSTIILFRKLIPLLIIGNEVSTANSLNSGIGGNKNQNSLNLLVFKLIKDVIILFPEIVYPNMILIIRKISEIQYLQGVNNINSENNYYESDKEGNSELLSDSEKTYKYDNEYEIKKKEKLLYGIEVLKELSESIKNSEYYYIDNILSSKLQNNSEISNNELFLNDPFIGFVFSLYLLSSDKSDARQNIIDQIHSVLIPSIIQSSEDKYSTKMLLFDILKQSLFDEDDNSIDNIKGINSFISFLSNYIVDYKLNTIDDENMHAINIKYLPFKYPHLIYRRIISILPFMFHSSKPNYRIIAIDITGHILQLKSSLLLLSNFTDNIKNELNLNSIINKNDVIMEREKKIFNRLFIIMDKMFNNIEYKNDIEMSDNKQINSSRTNSARQSIEWSGITIENKISDNNVNFSQCEMSLQLYNLILFLLERTKDMSPNVRIKSISILSLIITAIYELMNVVVEEDKKSFVSGISAIIDDFVQSNKPVIPIMDIIIELVFDEKAICRKGSLLLWDSFFSYIKSKNINILNKKSYILQIFKKTLTDSSIIVRRHSLQSLYALYCYSPQYKWISNMWINYGLPTIIDTENIIVDKTTEICYNMLLEQIKKLSEYMINYNNNKDNVYEYIMNMKSEYVFSWISLKSNKENQIQTISLYRICIRNIIKKYPLLLQPLVEFLNTLIDFFIKLFNHSTENNLSDKKIEFPDLPFIIMEEIYVYINQNSNIGIQNDNLYLLTENIYKILEICVMNEYDDKKIISSSISLNNLLLITNSLLEIYKLIMSSYNIHINTENNKKSNKLLSSYEKIIYNNNDFYSRLTKMLIDYDEFDKSNNIFLRTVVSSSSLSTILYLIYLWDEVNDKKNSNKELNSWILNNKKLLNNSELKCISPEISEKSKNIELIYVSCINKLSIQINKIRQNVTNNVFLNVRILGELFLLNYTLTNINTNSPNKEKKDIVKIMKIIDSNNIELIIPYIEELYKYYSHIYSNYQNDGNNDISIKNIESIMSVLILALGQGCYSNNNIANNIIKNYLIPDVLDNNAPLSIRNNIVILLHDLYILHTTLVDPHLSNLFSLIIKDRKENNSEDKTLILRKQAIILLSDLIGQGYIKLRGAYFLKLLNSLVDRNNNIRNIAHGIFERILLRTNTSILVQNFVETMCYLNNWIDHPCIKALNINDKMLIMKNSKVIIQGFNEDEKKYIFKFIFNHLSDKQKNEIIIRIVHDFLALFIDQSNILKLPDSYDKNDGKTLKDALYLLYSPELCIYHKYSKKSYNKISTKINSNNVLGDENELILQESAIEPSELNNKNCTNILLKELIQASLAIDIIPTLLSLKHLMKQSCSPFIKDIHKCIGELLKDYKNNLSSIIQDNTLIKELEYDFRMGLI</sequence>
<organism evidence="2 3">
    <name type="scientific">Cryptosporidium xiaoi</name>
    <dbReference type="NCBI Taxonomy" id="659607"/>
    <lineage>
        <taxon>Eukaryota</taxon>
        <taxon>Sar</taxon>
        <taxon>Alveolata</taxon>
        <taxon>Apicomplexa</taxon>
        <taxon>Conoidasida</taxon>
        <taxon>Coccidia</taxon>
        <taxon>Eucoccidiorida</taxon>
        <taxon>Eimeriorina</taxon>
        <taxon>Cryptosporidiidae</taxon>
        <taxon>Cryptosporidium</taxon>
    </lineage>
</organism>
<reference evidence="2 3" key="1">
    <citation type="submission" date="2023-10" db="EMBL/GenBank/DDBJ databases">
        <title>Comparative genomics analysis reveals potential genetic determinants of host preference in Cryptosporidium xiaoi.</title>
        <authorList>
            <person name="Xiao L."/>
            <person name="Li J."/>
        </authorList>
    </citation>
    <scope>NUCLEOTIDE SEQUENCE [LARGE SCALE GENOMIC DNA]</scope>
    <source>
        <strain evidence="2 3">52996</strain>
    </source>
</reference>
<dbReference type="Proteomes" id="UP001311799">
    <property type="component" value="Unassembled WGS sequence"/>
</dbReference>
<name>A0AAV9XZV7_9CRYT</name>
<dbReference type="GO" id="GO:0000779">
    <property type="term" value="C:condensed chromosome, centromeric region"/>
    <property type="evidence" value="ECO:0007669"/>
    <property type="project" value="TreeGrafter"/>
</dbReference>
<evidence type="ECO:0000313" key="3">
    <source>
        <dbReference type="Proteomes" id="UP001311799"/>
    </source>
</evidence>
<dbReference type="InterPro" id="IPR016024">
    <property type="entry name" value="ARM-type_fold"/>
</dbReference>